<reference evidence="3" key="1">
    <citation type="journal article" date="2019" name="Int. J. Syst. Evol. Microbiol.">
        <title>The Global Catalogue of Microorganisms (GCM) 10K type strain sequencing project: providing services to taxonomists for standard genome sequencing and annotation.</title>
        <authorList>
            <consortium name="The Broad Institute Genomics Platform"/>
            <consortium name="The Broad Institute Genome Sequencing Center for Infectious Disease"/>
            <person name="Wu L."/>
            <person name="Ma J."/>
        </authorList>
    </citation>
    <scope>NUCLEOTIDE SEQUENCE [LARGE SCALE GENOMIC DNA]</scope>
    <source>
        <strain evidence="3">JCM 13244</strain>
    </source>
</reference>
<evidence type="ECO:0000256" key="1">
    <source>
        <dbReference type="SAM" id="MobiDB-lite"/>
    </source>
</evidence>
<evidence type="ECO:0000313" key="2">
    <source>
        <dbReference type="EMBL" id="GAA1720638.1"/>
    </source>
</evidence>
<dbReference type="Proteomes" id="UP001499947">
    <property type="component" value="Unassembled WGS sequence"/>
</dbReference>
<organism evidence="2 3">
    <name type="scientific">Streptomyces yatensis</name>
    <dbReference type="NCBI Taxonomy" id="155177"/>
    <lineage>
        <taxon>Bacteria</taxon>
        <taxon>Bacillati</taxon>
        <taxon>Actinomycetota</taxon>
        <taxon>Actinomycetes</taxon>
        <taxon>Kitasatosporales</taxon>
        <taxon>Streptomycetaceae</taxon>
        <taxon>Streptomyces</taxon>
        <taxon>Streptomyces violaceusniger group</taxon>
    </lineage>
</organism>
<sequence>MERGKKGTSERTRWAVQVEFPSVRPGLETYLRGRAADRGVQRRDRPGAGGVPGEDARGDGGGLRALGVRTPAPAGLFSGIRYGPRNRGSRLASGPTRGRVNGLDSAFTVSLVVHRPADRPCTAAVLRKEPIVMATGKLAENHADCV</sequence>
<evidence type="ECO:0000313" key="3">
    <source>
        <dbReference type="Proteomes" id="UP001499947"/>
    </source>
</evidence>
<keyword evidence="3" id="KW-1185">Reference proteome</keyword>
<feature type="compositionally biased region" description="Basic and acidic residues" evidence="1">
    <location>
        <begin position="34"/>
        <end position="46"/>
    </location>
</feature>
<proteinExistence type="predicted"/>
<protein>
    <submittedName>
        <fullName evidence="2">Uncharacterized protein</fullName>
    </submittedName>
</protein>
<feature type="region of interest" description="Disordered" evidence="1">
    <location>
        <begin position="33"/>
        <end position="97"/>
    </location>
</feature>
<dbReference type="EMBL" id="BAAALR010000090">
    <property type="protein sequence ID" value="GAA1720638.1"/>
    <property type="molecule type" value="Genomic_DNA"/>
</dbReference>
<comment type="caution">
    <text evidence="2">The sequence shown here is derived from an EMBL/GenBank/DDBJ whole genome shotgun (WGS) entry which is preliminary data.</text>
</comment>
<name>A0ABP4VA26_9ACTN</name>
<accession>A0ABP4VA26</accession>
<gene>
    <name evidence="2" type="ORF">GCM10009680_72910</name>
</gene>